<dbReference type="CDD" id="cd01335">
    <property type="entry name" value="Radical_SAM"/>
    <property type="match status" value="1"/>
</dbReference>
<dbReference type="GO" id="GO:0004748">
    <property type="term" value="F:ribonucleoside-diphosphate reductase activity, thioredoxin disulfide as acceptor"/>
    <property type="evidence" value="ECO:0007669"/>
    <property type="project" value="TreeGrafter"/>
</dbReference>
<protein>
    <recommendedName>
        <fullName evidence="7">Anaerobic ribonucleoside-triphosphate reductase-activating protein</fullName>
        <ecNumber evidence="7">1.97.1.-</ecNumber>
    </recommendedName>
</protein>
<evidence type="ECO:0000256" key="1">
    <source>
        <dbReference type="ARBA" id="ARBA00001966"/>
    </source>
</evidence>
<dbReference type="AlphaFoldDB" id="A0A921I352"/>
<dbReference type="SUPFAM" id="SSF102114">
    <property type="entry name" value="Radical SAM enzymes"/>
    <property type="match status" value="1"/>
</dbReference>
<dbReference type="PANTHER" id="PTHR30352">
    <property type="entry name" value="PYRUVATE FORMATE-LYASE-ACTIVATING ENZYME"/>
    <property type="match status" value="1"/>
</dbReference>
<evidence type="ECO:0000256" key="5">
    <source>
        <dbReference type="ARBA" id="ARBA00023004"/>
    </source>
</evidence>
<dbReference type="Proteomes" id="UP000769156">
    <property type="component" value="Unassembled WGS sequence"/>
</dbReference>
<dbReference type="GO" id="GO:0051539">
    <property type="term" value="F:4 iron, 4 sulfur cluster binding"/>
    <property type="evidence" value="ECO:0007669"/>
    <property type="project" value="UniProtKB-KW"/>
</dbReference>
<reference evidence="8" key="2">
    <citation type="submission" date="2021-09" db="EMBL/GenBank/DDBJ databases">
        <authorList>
            <person name="Gilroy R."/>
        </authorList>
    </citation>
    <scope>NUCLEOTIDE SEQUENCE</scope>
    <source>
        <strain evidence="8">ChiSjej5B23-16112</strain>
    </source>
</reference>
<comment type="caution">
    <text evidence="8">The sequence shown here is derived from an EMBL/GenBank/DDBJ whole genome shotgun (WGS) entry which is preliminary data.</text>
</comment>
<dbReference type="Gene3D" id="3.20.20.70">
    <property type="entry name" value="Aldolase class I"/>
    <property type="match status" value="1"/>
</dbReference>
<keyword evidence="6" id="KW-0411">Iron-sulfur</keyword>
<dbReference type="SFLD" id="SFLDG01066">
    <property type="entry name" value="organic_radical-activating_enz"/>
    <property type="match status" value="1"/>
</dbReference>
<comment type="cofactor">
    <cofactor evidence="1">
        <name>[4Fe-4S] cluster</name>
        <dbReference type="ChEBI" id="CHEBI:49883"/>
    </cofactor>
</comment>
<dbReference type="InterPro" id="IPR007197">
    <property type="entry name" value="rSAM"/>
</dbReference>
<dbReference type="SFLD" id="SFLDF00299">
    <property type="entry name" value="anaerobic_ribonucleoside-triph"/>
    <property type="match status" value="1"/>
</dbReference>
<evidence type="ECO:0000256" key="6">
    <source>
        <dbReference type="ARBA" id="ARBA00023014"/>
    </source>
</evidence>
<dbReference type="InterPro" id="IPR012837">
    <property type="entry name" value="NrdG"/>
</dbReference>
<dbReference type="EMBL" id="DYVY01000103">
    <property type="protein sequence ID" value="HJF94447.1"/>
    <property type="molecule type" value="Genomic_DNA"/>
</dbReference>
<dbReference type="NCBIfam" id="TIGR02491">
    <property type="entry name" value="NrdG"/>
    <property type="match status" value="1"/>
</dbReference>
<evidence type="ECO:0000256" key="7">
    <source>
        <dbReference type="PIRNR" id="PIRNR000368"/>
    </source>
</evidence>
<dbReference type="GO" id="GO:0043365">
    <property type="term" value="F:[formate-C-acetyltransferase]-activating enzyme activity"/>
    <property type="evidence" value="ECO:0007669"/>
    <property type="project" value="InterPro"/>
</dbReference>
<dbReference type="Pfam" id="PF13353">
    <property type="entry name" value="Fer4_12"/>
    <property type="match status" value="1"/>
</dbReference>
<evidence type="ECO:0000313" key="9">
    <source>
        <dbReference type="Proteomes" id="UP000769156"/>
    </source>
</evidence>
<reference evidence="8" key="1">
    <citation type="journal article" date="2021" name="PeerJ">
        <title>Extensive microbial diversity within the chicken gut microbiome revealed by metagenomics and culture.</title>
        <authorList>
            <person name="Gilroy R."/>
            <person name="Ravi A."/>
            <person name="Getino M."/>
            <person name="Pursley I."/>
            <person name="Horton D.L."/>
            <person name="Alikhan N.F."/>
            <person name="Baker D."/>
            <person name="Gharbi K."/>
            <person name="Hall N."/>
            <person name="Watson M."/>
            <person name="Adriaenssens E.M."/>
            <person name="Foster-Nyarko E."/>
            <person name="Jarju S."/>
            <person name="Secka A."/>
            <person name="Antonio M."/>
            <person name="Oren A."/>
            <person name="Chaudhuri R.R."/>
            <person name="La Ragione R."/>
            <person name="Hildebrand F."/>
            <person name="Pallen M.J."/>
        </authorList>
    </citation>
    <scope>NUCLEOTIDE SEQUENCE</scope>
    <source>
        <strain evidence="8">ChiSjej5B23-16112</strain>
    </source>
</reference>
<dbReference type="InterPro" id="IPR013785">
    <property type="entry name" value="Aldolase_TIM"/>
</dbReference>
<dbReference type="SFLD" id="SFLDG01063">
    <property type="entry name" value="activating_enzymes__group_1"/>
    <property type="match status" value="1"/>
</dbReference>
<dbReference type="PIRSF" id="PIRSF000368">
    <property type="entry name" value="NrdG"/>
    <property type="match status" value="1"/>
</dbReference>
<evidence type="ECO:0000313" key="8">
    <source>
        <dbReference type="EMBL" id="HJF94447.1"/>
    </source>
</evidence>
<accession>A0A921I352</accession>
<keyword evidence="5" id="KW-0408">Iron</keyword>
<comment type="similarity">
    <text evidence="7">Belongs to the organic radical-activating enzymes family.</text>
</comment>
<dbReference type="InterPro" id="IPR034457">
    <property type="entry name" value="Organic_radical-activating"/>
</dbReference>
<dbReference type="EC" id="1.97.1.-" evidence="7"/>
<comment type="function">
    <text evidence="7">Activation of anaerobic ribonucleoside-triphosphate reductase under anaerobic conditions by generation of an organic free radical, using S-adenosylmethionine and reduced flavodoxin as cosubstrates to produce 5'-deoxy-adenosine.</text>
</comment>
<keyword evidence="3" id="KW-0949">S-adenosyl-L-methionine</keyword>
<evidence type="ECO:0000256" key="2">
    <source>
        <dbReference type="ARBA" id="ARBA00022485"/>
    </source>
</evidence>
<evidence type="ECO:0000256" key="4">
    <source>
        <dbReference type="ARBA" id="ARBA00022723"/>
    </source>
</evidence>
<proteinExistence type="inferred from homology"/>
<keyword evidence="7" id="KW-0560">Oxidoreductase</keyword>
<name>A0A921I352_9FIRM</name>
<dbReference type="SFLD" id="SFLDS00029">
    <property type="entry name" value="Radical_SAM"/>
    <property type="match status" value="1"/>
</dbReference>
<gene>
    <name evidence="8" type="primary">nrdG</name>
    <name evidence="8" type="ORF">K8V82_06605</name>
</gene>
<keyword evidence="4" id="KW-0479">Metal-binding</keyword>
<dbReference type="GO" id="GO:0046872">
    <property type="term" value="F:metal ion binding"/>
    <property type="evidence" value="ECO:0007669"/>
    <property type="project" value="UniProtKB-KW"/>
</dbReference>
<evidence type="ECO:0000256" key="3">
    <source>
        <dbReference type="ARBA" id="ARBA00022691"/>
    </source>
</evidence>
<keyword evidence="2" id="KW-0004">4Fe-4S</keyword>
<dbReference type="PANTHER" id="PTHR30352:SF2">
    <property type="entry name" value="ANAEROBIC RIBONUCLEOSIDE-TRIPHOSPHATE REDUCTASE-ACTIVATING PROTEIN"/>
    <property type="match status" value="1"/>
</dbReference>
<organism evidence="8 9">
    <name type="scientific">Lachnoclostridium phocaeense</name>
    <dbReference type="NCBI Taxonomy" id="1871021"/>
    <lineage>
        <taxon>Bacteria</taxon>
        <taxon>Bacillati</taxon>
        <taxon>Bacillota</taxon>
        <taxon>Clostridia</taxon>
        <taxon>Lachnospirales</taxon>
        <taxon>Lachnospiraceae</taxon>
    </lineage>
</organism>
<sequence>MRYHNITKDDMLNGDGLRVVLWVAGCSHACPGCHNPVTWDPAGGLPFDEEARQEIFRELDKDYVSGITFSGGDPLHPANLEGVTALAAQIREEYPDKTIWLYTGSTWQEVKDLEVMRYVDVLVDGEFEEERKDTSLPWRGSANQQVIDVPETVRTGRMILHG</sequence>
<dbReference type="InterPro" id="IPR058240">
    <property type="entry name" value="rSAM_sf"/>
</dbReference>